<evidence type="ECO:0000313" key="15">
    <source>
        <dbReference type="Proteomes" id="UP000233365"/>
    </source>
</evidence>
<comment type="similarity">
    <text evidence="2 12">Belongs to the cation transport ATPase (P-type) (TC 3.A.3) family. Type IB subfamily.</text>
</comment>
<feature type="domain" description="HMA" evidence="13">
    <location>
        <begin position="69"/>
        <end position="136"/>
    </location>
</feature>
<dbReference type="InterPro" id="IPR001757">
    <property type="entry name" value="P_typ_ATPase"/>
</dbReference>
<evidence type="ECO:0000256" key="1">
    <source>
        <dbReference type="ARBA" id="ARBA00004141"/>
    </source>
</evidence>
<dbReference type="SUPFAM" id="SSF81653">
    <property type="entry name" value="Calcium ATPase, transduction domain A"/>
    <property type="match status" value="1"/>
</dbReference>
<keyword evidence="5 12" id="KW-0547">Nucleotide-binding</keyword>
<evidence type="ECO:0000256" key="10">
    <source>
        <dbReference type="ARBA" id="ARBA00039097"/>
    </source>
</evidence>
<dbReference type="PANTHER" id="PTHR48085:SF5">
    <property type="entry name" value="CADMIUM_ZINC-TRANSPORTING ATPASE HMA4-RELATED"/>
    <property type="match status" value="1"/>
</dbReference>
<evidence type="ECO:0000256" key="2">
    <source>
        <dbReference type="ARBA" id="ARBA00006024"/>
    </source>
</evidence>
<dbReference type="Gene3D" id="2.70.150.10">
    <property type="entry name" value="Calcium-transporting ATPase, cytoplasmic transduction domain A"/>
    <property type="match status" value="1"/>
</dbReference>
<dbReference type="SUPFAM" id="SSF56784">
    <property type="entry name" value="HAD-like"/>
    <property type="match status" value="1"/>
</dbReference>
<dbReference type="PROSITE" id="PS00154">
    <property type="entry name" value="ATPASE_E1_E2"/>
    <property type="match status" value="1"/>
</dbReference>
<evidence type="ECO:0000259" key="13">
    <source>
        <dbReference type="PROSITE" id="PS50846"/>
    </source>
</evidence>
<feature type="transmembrane region" description="Helical" evidence="12">
    <location>
        <begin position="428"/>
        <end position="448"/>
    </location>
</feature>
<reference evidence="14 15" key="1">
    <citation type="submission" date="2017-11" db="EMBL/GenBank/DDBJ databases">
        <title>Biodiversity and function of Thalassospira species in the particle-attached aromatic-hydrocarbon-degrading consortia from the surface seawater of the China South Sea.</title>
        <authorList>
            <person name="Dong C."/>
            <person name="Liu R."/>
            <person name="Shao Z."/>
        </authorList>
    </citation>
    <scope>NUCLEOTIDE SEQUENCE [LARGE SCALE GENOMIC DNA]</scope>
    <source>
        <strain evidence="14 15">139Z-12</strain>
    </source>
</reference>
<dbReference type="PROSITE" id="PS50846">
    <property type="entry name" value="HMA_2"/>
    <property type="match status" value="1"/>
</dbReference>
<dbReference type="InterPro" id="IPR027256">
    <property type="entry name" value="P-typ_ATPase_IB"/>
</dbReference>
<accession>A0ABX4R4K9</accession>
<dbReference type="RefSeq" id="WP_101247897.1">
    <property type="nucleotide sequence ID" value="NZ_PGTS01000007.1"/>
</dbReference>
<keyword evidence="14" id="KW-0378">Hydrolase</keyword>
<evidence type="ECO:0000256" key="6">
    <source>
        <dbReference type="ARBA" id="ARBA00022840"/>
    </source>
</evidence>
<dbReference type="InterPro" id="IPR036412">
    <property type="entry name" value="HAD-like_sf"/>
</dbReference>
<dbReference type="PANTHER" id="PTHR48085">
    <property type="entry name" value="CADMIUM/ZINC-TRANSPORTING ATPASE HMA2-RELATED"/>
    <property type="match status" value="1"/>
</dbReference>
<dbReference type="Gene3D" id="3.40.1110.10">
    <property type="entry name" value="Calcium-transporting ATPase, cytoplasmic domain N"/>
    <property type="match status" value="1"/>
</dbReference>
<evidence type="ECO:0000256" key="8">
    <source>
        <dbReference type="ARBA" id="ARBA00022989"/>
    </source>
</evidence>
<comment type="subcellular location">
    <subcellularLocation>
        <location evidence="12">Cell membrane</location>
    </subcellularLocation>
    <subcellularLocation>
        <location evidence="1">Membrane</location>
        <topology evidence="1">Multi-pass membrane protein</topology>
    </subcellularLocation>
</comment>
<feature type="transmembrane region" description="Helical" evidence="12">
    <location>
        <begin position="207"/>
        <end position="240"/>
    </location>
</feature>
<evidence type="ECO:0000256" key="7">
    <source>
        <dbReference type="ARBA" id="ARBA00022967"/>
    </source>
</evidence>
<keyword evidence="8 12" id="KW-1133">Transmembrane helix</keyword>
<dbReference type="EC" id="7.2.2.12" evidence="10"/>
<dbReference type="SUPFAM" id="SSF81665">
    <property type="entry name" value="Calcium ATPase, transmembrane domain M"/>
    <property type="match status" value="1"/>
</dbReference>
<dbReference type="GO" id="GO:0016787">
    <property type="term" value="F:hydrolase activity"/>
    <property type="evidence" value="ECO:0007669"/>
    <property type="project" value="UniProtKB-KW"/>
</dbReference>
<dbReference type="Pfam" id="PF00702">
    <property type="entry name" value="Hydrolase"/>
    <property type="match status" value="1"/>
</dbReference>
<evidence type="ECO:0000313" key="14">
    <source>
        <dbReference type="EMBL" id="PKR47904.1"/>
    </source>
</evidence>
<feature type="transmembrane region" description="Helical" evidence="12">
    <location>
        <begin position="768"/>
        <end position="793"/>
    </location>
</feature>
<dbReference type="SFLD" id="SFLDS00003">
    <property type="entry name" value="Haloacid_Dehalogenase"/>
    <property type="match status" value="1"/>
</dbReference>
<evidence type="ECO:0000256" key="3">
    <source>
        <dbReference type="ARBA" id="ARBA00022692"/>
    </source>
</evidence>
<keyword evidence="7" id="KW-1278">Translocase</keyword>
<dbReference type="Proteomes" id="UP000233365">
    <property type="component" value="Unassembled WGS sequence"/>
</dbReference>
<evidence type="ECO:0000256" key="4">
    <source>
        <dbReference type="ARBA" id="ARBA00022723"/>
    </source>
</evidence>
<evidence type="ECO:0000256" key="5">
    <source>
        <dbReference type="ARBA" id="ARBA00022741"/>
    </source>
</evidence>
<keyword evidence="4 12" id="KW-0479">Metal-binding</keyword>
<dbReference type="SFLD" id="SFLDG00002">
    <property type="entry name" value="C1.7:_P-type_atpase_like"/>
    <property type="match status" value="1"/>
</dbReference>
<dbReference type="SUPFAM" id="SSF55008">
    <property type="entry name" value="HMA, heavy metal-associated domain"/>
    <property type="match status" value="1"/>
</dbReference>
<protein>
    <recommendedName>
        <fullName evidence="10">P-type Zn(2+) transporter</fullName>
        <ecNumber evidence="10">7.2.2.12</ecNumber>
    </recommendedName>
</protein>
<evidence type="ECO:0000256" key="9">
    <source>
        <dbReference type="ARBA" id="ARBA00023136"/>
    </source>
</evidence>
<dbReference type="PRINTS" id="PR00943">
    <property type="entry name" value="CUATPASE"/>
</dbReference>
<dbReference type="InterPro" id="IPR051014">
    <property type="entry name" value="Cation_Transport_ATPase_IB"/>
</dbReference>
<keyword evidence="15" id="KW-1185">Reference proteome</keyword>
<dbReference type="CDD" id="cd00371">
    <property type="entry name" value="HMA"/>
    <property type="match status" value="1"/>
</dbReference>
<dbReference type="InterPro" id="IPR023214">
    <property type="entry name" value="HAD_sf"/>
</dbReference>
<dbReference type="InterPro" id="IPR036163">
    <property type="entry name" value="HMA_dom_sf"/>
</dbReference>
<evidence type="ECO:0000256" key="12">
    <source>
        <dbReference type="RuleBase" id="RU362081"/>
    </source>
</evidence>
<dbReference type="Gene3D" id="3.40.50.1000">
    <property type="entry name" value="HAD superfamily/HAD-like"/>
    <property type="match status" value="1"/>
</dbReference>
<dbReference type="InterPro" id="IPR059000">
    <property type="entry name" value="ATPase_P-type_domA"/>
</dbReference>
<name>A0ABX4R4K9_9PROT</name>
<dbReference type="NCBIfam" id="TIGR01525">
    <property type="entry name" value="ATPase-IB_hvy"/>
    <property type="match status" value="1"/>
</dbReference>
<evidence type="ECO:0000256" key="11">
    <source>
        <dbReference type="ARBA" id="ARBA00047308"/>
    </source>
</evidence>
<sequence>MSFVAKWEDLPAIGDCAQCRASLINVLSRAIPGRGISGDGQGISTSSPISADEDATLRDILARQADAKRHYHWQVSGMDCGSCVAKIEAALGKMDGVSCVDVSMLRETVTLGIVDDHQSDRAAVTSLLNKLGYPAREKTTPGMTRTQRNTSCCAGDACTQDGAPNSTSRSHSHSHDATAKVADVDADAGTGIKRRFVPWSSENDEIAFAAICLALGGLAGVIIPSFGSYAMSVASVLAAVPVMKKAMRLAQSGAIFSIELLMSVAVIGAVAIGESLEAGMVVLLFAIGERLEGVAAGRARSGVKALMKLAPEQARRITGDGVQTVSPAELALNDLVEVRPGERVPADGVVASGAADIDNSHLTGESVPVYCKAGDDVFAGAIVTDSPVRITVTRAAGQTMLDRVIELVEQSEKHKAPVERFVAKFARIYTPIIMALAAATVIIPPVLFGQGWEEWIYRGLALLLIGCPCALVISTPAAVTSALARATRIGLLVKGGAGLELIGAVRTMAFDKTGTLTEGRPKVAAIKTTDGYGENGLLTIAAALETVTSHPLARAVVAAAENRNLELPVIEDAKTIAGAGVEGKIDGVTYQVGAATRLGITPNGEMTGWLTAQEEDGSTAVVILKNGQIIGALALRDVARADAKAALAELNRLNITPVMLTGDATPVAKRMAADLGMDYRAELMPEDKLDALTALRGDPKRSGPVAMVGDGINDAPALKAADVGIAIGGGTDIALEAADAVAVKDRLGDVVNLVKLSRAARRVIRENITIALGLKAVFLVTSITGLTGLWLAVLADTGATVLVTINSLRLLIALRTAR</sequence>
<comment type="catalytic activity">
    <reaction evidence="11">
        <text>Zn(2+)(in) + ATP + H2O = Zn(2+)(out) + ADP + phosphate + H(+)</text>
        <dbReference type="Rhea" id="RHEA:20621"/>
        <dbReference type="ChEBI" id="CHEBI:15377"/>
        <dbReference type="ChEBI" id="CHEBI:15378"/>
        <dbReference type="ChEBI" id="CHEBI:29105"/>
        <dbReference type="ChEBI" id="CHEBI:30616"/>
        <dbReference type="ChEBI" id="CHEBI:43474"/>
        <dbReference type="ChEBI" id="CHEBI:456216"/>
        <dbReference type="EC" id="7.2.2.12"/>
    </reaction>
</comment>
<dbReference type="EMBL" id="PGTS01000007">
    <property type="protein sequence ID" value="PKR47904.1"/>
    <property type="molecule type" value="Genomic_DNA"/>
</dbReference>
<dbReference type="Pfam" id="PF00122">
    <property type="entry name" value="E1-E2_ATPase"/>
    <property type="match status" value="1"/>
</dbReference>
<dbReference type="NCBIfam" id="TIGR01494">
    <property type="entry name" value="ATPase_P-type"/>
    <property type="match status" value="1"/>
</dbReference>
<keyword evidence="12" id="KW-1003">Cell membrane</keyword>
<keyword evidence="9 12" id="KW-0472">Membrane</keyword>
<proteinExistence type="inferred from homology"/>
<dbReference type="SFLD" id="SFLDF00027">
    <property type="entry name" value="p-type_atpase"/>
    <property type="match status" value="1"/>
</dbReference>
<dbReference type="InterPro" id="IPR023299">
    <property type="entry name" value="ATPase_P-typ_cyto_dom_N"/>
</dbReference>
<dbReference type="InterPro" id="IPR006121">
    <property type="entry name" value="HMA_dom"/>
</dbReference>
<keyword evidence="6 12" id="KW-0067">ATP-binding</keyword>
<comment type="caution">
    <text evidence="14">The sequence shown here is derived from an EMBL/GenBank/DDBJ whole genome shotgun (WGS) entry which is preliminary data.</text>
</comment>
<dbReference type="Gene3D" id="3.30.70.100">
    <property type="match status" value="1"/>
</dbReference>
<gene>
    <name evidence="14" type="primary">zntA</name>
    <name evidence="14" type="ORF">CU041_17725</name>
</gene>
<dbReference type="InterPro" id="IPR008250">
    <property type="entry name" value="ATPase_P-typ_transduc_dom_A_sf"/>
</dbReference>
<dbReference type="InterPro" id="IPR023298">
    <property type="entry name" value="ATPase_P-typ_TM_dom_sf"/>
</dbReference>
<dbReference type="Pfam" id="PF00403">
    <property type="entry name" value="HMA"/>
    <property type="match status" value="1"/>
</dbReference>
<dbReference type="PRINTS" id="PR00119">
    <property type="entry name" value="CATATPASE"/>
</dbReference>
<organism evidence="14 15">
    <name type="scientific">Thalassospira povalilytica</name>
    <dbReference type="NCBI Taxonomy" id="732237"/>
    <lineage>
        <taxon>Bacteria</taxon>
        <taxon>Pseudomonadati</taxon>
        <taxon>Pseudomonadota</taxon>
        <taxon>Alphaproteobacteria</taxon>
        <taxon>Rhodospirillales</taxon>
        <taxon>Thalassospiraceae</taxon>
        <taxon>Thalassospira</taxon>
    </lineage>
</organism>
<dbReference type="InterPro" id="IPR018303">
    <property type="entry name" value="ATPase_P-typ_P_site"/>
</dbReference>
<dbReference type="InterPro" id="IPR044492">
    <property type="entry name" value="P_typ_ATPase_HD_dom"/>
</dbReference>
<keyword evidence="3 12" id="KW-0812">Transmembrane</keyword>
<feature type="transmembrane region" description="Helical" evidence="12">
    <location>
        <begin position="460"/>
        <end position="484"/>
    </location>
</feature>